<dbReference type="GO" id="GO:0005783">
    <property type="term" value="C:endoplasmic reticulum"/>
    <property type="evidence" value="ECO:0007669"/>
    <property type="project" value="TreeGrafter"/>
</dbReference>
<dbReference type="GO" id="GO:0005793">
    <property type="term" value="C:endoplasmic reticulum-Golgi intermediate compartment"/>
    <property type="evidence" value="ECO:0007669"/>
    <property type="project" value="TreeGrafter"/>
</dbReference>
<keyword evidence="2" id="KW-1185">Reference proteome</keyword>
<feature type="domain" description="MGAT4 conserved region" evidence="1">
    <location>
        <begin position="6"/>
        <end position="208"/>
    </location>
</feature>
<evidence type="ECO:0000313" key="2">
    <source>
        <dbReference type="Proteomes" id="UP000887565"/>
    </source>
</evidence>
<dbReference type="Pfam" id="PF04666">
    <property type="entry name" value="MGAT4_cons"/>
    <property type="match status" value="1"/>
</dbReference>
<dbReference type="Proteomes" id="UP000887565">
    <property type="component" value="Unplaced"/>
</dbReference>
<evidence type="ECO:0000313" key="3">
    <source>
        <dbReference type="WBParaSite" id="nRc.2.0.1.t13375-RA"/>
    </source>
</evidence>
<dbReference type="OMA" id="ELERHWI"/>
<reference evidence="3" key="1">
    <citation type="submission" date="2022-11" db="UniProtKB">
        <authorList>
            <consortium name="WormBaseParasite"/>
        </authorList>
    </citation>
    <scope>IDENTIFICATION</scope>
</reference>
<dbReference type="GO" id="GO:0005795">
    <property type="term" value="C:Golgi stack"/>
    <property type="evidence" value="ECO:0007669"/>
    <property type="project" value="TreeGrafter"/>
</dbReference>
<dbReference type="InterPro" id="IPR006759">
    <property type="entry name" value="Glyco_transf_54"/>
</dbReference>
<dbReference type="GO" id="GO:0008375">
    <property type="term" value="F:acetylglucosaminyltransferase activity"/>
    <property type="evidence" value="ECO:0007669"/>
    <property type="project" value="TreeGrafter"/>
</dbReference>
<accession>A0A915IH05</accession>
<dbReference type="PANTHER" id="PTHR12062:SF9">
    <property type="entry name" value="ALPHA-1,3-MANNOSYL-GLYCOPROTEIN 4-BETA-N-ACETYLGLUCOSAMINYLTRANSFERASE A, ISOFORM A"/>
    <property type="match status" value="1"/>
</dbReference>
<name>A0A915IH05_ROMCU</name>
<evidence type="ECO:0000259" key="1">
    <source>
        <dbReference type="Pfam" id="PF04666"/>
    </source>
</evidence>
<proteinExistence type="predicted"/>
<dbReference type="InterPro" id="IPR057279">
    <property type="entry name" value="MGAT4"/>
</dbReference>
<dbReference type="AlphaFoldDB" id="A0A915IH05"/>
<dbReference type="GO" id="GO:0006487">
    <property type="term" value="P:protein N-linked glycosylation"/>
    <property type="evidence" value="ECO:0007669"/>
    <property type="project" value="TreeGrafter"/>
</dbReference>
<protein>
    <submittedName>
        <fullName evidence="3">Alpha-1,3-mannosyl-glycoprotein 4-beta-N-acetylglucosaminyltransferase B</fullName>
    </submittedName>
</protein>
<dbReference type="PANTHER" id="PTHR12062">
    <property type="entry name" value="N-ACETYLGLUCOSAMINYLTRANSFERASE VI"/>
    <property type="match status" value="1"/>
</dbReference>
<dbReference type="WBParaSite" id="nRc.2.0.1.t13375-RA">
    <property type="protein sequence ID" value="nRc.2.0.1.t13375-RA"/>
    <property type="gene ID" value="nRc.2.0.1.g13375"/>
</dbReference>
<sequence>EIGVTKFAKQLAKSLKSEFRSVVDEGLLEIIIPNPTFYPPDLDRIEPTLGDSADRMKWRTKQNLDFAYLMMYLMMYCQNRGTFYIQLEDDVITKPNYLKTIKDFMSNQQADKWYMLEFSTLGFIGKLFRSRDLPQIIDFILMFYRLKPVDWLLHLIFMVRYCHLEKFGKECQKVVNERRIRLKPSLFQHIGVHSSLTGKVQKLKEKDFGKQPLHKPHKDNPAAQVYTSLKVYQKFTLDDAYNGESFFWEMGEFFALQKLIFSFFFIFAGLIPQPGDWAMFNFTPPIRLD</sequence>
<organism evidence="2 3">
    <name type="scientific">Romanomermis culicivorax</name>
    <name type="common">Nematode worm</name>
    <dbReference type="NCBI Taxonomy" id="13658"/>
    <lineage>
        <taxon>Eukaryota</taxon>
        <taxon>Metazoa</taxon>
        <taxon>Ecdysozoa</taxon>
        <taxon>Nematoda</taxon>
        <taxon>Enoplea</taxon>
        <taxon>Dorylaimia</taxon>
        <taxon>Mermithida</taxon>
        <taxon>Mermithoidea</taxon>
        <taxon>Mermithidae</taxon>
        <taxon>Romanomermis</taxon>
    </lineage>
</organism>